<dbReference type="SUPFAM" id="SSF48239">
    <property type="entry name" value="Terpenoid cyclases/Protein prenyltransferases"/>
    <property type="match status" value="1"/>
</dbReference>
<protein>
    <recommendedName>
        <fullName evidence="8">Geranylgeranyl transferase type II subunit beta</fullName>
    </recommendedName>
    <alternativeName>
        <fullName evidence="9">Type II protein geranyl-geranyltransferase subunit beta</fullName>
    </alternativeName>
</protein>
<keyword evidence="6" id="KW-0677">Repeat</keyword>
<accession>A0A517YEI3</accession>
<dbReference type="RefSeq" id="WP_145091306.1">
    <property type="nucleotide sequence ID" value="NZ_CP036274.1"/>
</dbReference>
<dbReference type="InterPro" id="IPR045089">
    <property type="entry name" value="PGGT1B-like"/>
</dbReference>
<gene>
    <name evidence="12" type="ORF">ETAA8_37580</name>
</gene>
<feature type="signal peptide" evidence="10">
    <location>
        <begin position="1"/>
        <end position="21"/>
    </location>
</feature>
<proteinExistence type="inferred from homology"/>
<evidence type="ECO:0000256" key="9">
    <source>
        <dbReference type="ARBA" id="ARBA00032766"/>
    </source>
</evidence>
<dbReference type="Pfam" id="PF00432">
    <property type="entry name" value="Prenyltrans"/>
    <property type="match status" value="2"/>
</dbReference>
<evidence type="ECO:0000256" key="2">
    <source>
        <dbReference type="ARBA" id="ARBA00010497"/>
    </source>
</evidence>
<dbReference type="CDD" id="cd00688">
    <property type="entry name" value="ISOPREN_C2_like"/>
    <property type="match status" value="1"/>
</dbReference>
<dbReference type="PANTHER" id="PTHR11774">
    <property type="entry name" value="GERANYLGERANYL TRANSFERASE TYPE BETA SUBUNIT"/>
    <property type="match status" value="1"/>
</dbReference>
<feature type="domain" description="Prenyltransferase alpha-alpha toroid" evidence="11">
    <location>
        <begin position="153"/>
        <end position="337"/>
    </location>
</feature>
<dbReference type="GO" id="GO:0046872">
    <property type="term" value="F:metal ion binding"/>
    <property type="evidence" value="ECO:0007669"/>
    <property type="project" value="UniProtKB-KW"/>
</dbReference>
<evidence type="ECO:0000256" key="3">
    <source>
        <dbReference type="ARBA" id="ARBA00022602"/>
    </source>
</evidence>
<name>A0A517YEI3_9BACT</name>
<dbReference type="Gene3D" id="1.50.10.20">
    <property type="match status" value="1"/>
</dbReference>
<dbReference type="Proteomes" id="UP000315017">
    <property type="component" value="Chromosome"/>
</dbReference>
<dbReference type="PANTHER" id="PTHR11774:SF11">
    <property type="entry name" value="GERANYLGERANYL TRANSFERASE TYPE-2 SUBUNIT BETA"/>
    <property type="match status" value="1"/>
</dbReference>
<dbReference type="OrthoDB" id="221603at2"/>
<evidence type="ECO:0000256" key="6">
    <source>
        <dbReference type="ARBA" id="ARBA00022737"/>
    </source>
</evidence>
<evidence type="ECO:0000256" key="8">
    <source>
        <dbReference type="ARBA" id="ARBA00030816"/>
    </source>
</evidence>
<keyword evidence="4 12" id="KW-0808">Transferase</keyword>
<dbReference type="InterPro" id="IPR001330">
    <property type="entry name" value="Prenyltrans"/>
</dbReference>
<comment type="cofactor">
    <cofactor evidence="1">
        <name>Zn(2+)</name>
        <dbReference type="ChEBI" id="CHEBI:29105"/>
    </cofactor>
</comment>
<evidence type="ECO:0000259" key="11">
    <source>
        <dbReference type="Pfam" id="PF00432"/>
    </source>
</evidence>
<evidence type="ECO:0000313" key="12">
    <source>
        <dbReference type="EMBL" id="QDU28655.1"/>
    </source>
</evidence>
<dbReference type="GO" id="GO:0008318">
    <property type="term" value="F:protein prenyltransferase activity"/>
    <property type="evidence" value="ECO:0007669"/>
    <property type="project" value="InterPro"/>
</dbReference>
<keyword evidence="3" id="KW-0637">Prenyltransferase</keyword>
<keyword evidence="7" id="KW-0862">Zinc</keyword>
<dbReference type="KEGG" id="aagg:ETAA8_37580"/>
<keyword evidence="5" id="KW-0479">Metal-binding</keyword>
<evidence type="ECO:0000256" key="5">
    <source>
        <dbReference type="ARBA" id="ARBA00022723"/>
    </source>
</evidence>
<dbReference type="AlphaFoldDB" id="A0A517YEI3"/>
<evidence type="ECO:0000256" key="4">
    <source>
        <dbReference type="ARBA" id="ARBA00022679"/>
    </source>
</evidence>
<dbReference type="InterPro" id="IPR008930">
    <property type="entry name" value="Terpenoid_cyclase/PrenylTrfase"/>
</dbReference>
<feature type="chain" id="PRO_5021805398" description="Geranylgeranyl transferase type II subunit beta" evidence="10">
    <location>
        <begin position="22"/>
        <end position="614"/>
    </location>
</feature>
<sequence precursor="true">MPSRVVPACLLLLFAPYLAFAEPASEKAVVNANSVVAYVQSCRKPNGAFGPLQQEYTDAAWNYPAVRTLLVLGETVQQPEKVLASGLGFPPGHGGYGHWQFFHEHQIRALLKQPIEPAHRQINVVFDGYEPSYYGSPFGAGGAGQFKAAPDDKYAARDKGARELGYYNLSSLYYLLAGMKASNRAPSNSAELVQFITARQAPNGGFVDVRSATAEPLDSETHLAHTYHAVAALNFLGSPVPHARKVAEFVHSCQVMSGAYSATSAKQSPDVYYTWCALNTLALLGERPQRVDTCTQAIRELQNSDGGFGDQPGWRSRLYSTMYAVESLQLLTGDARKAIESKEVAHAHSKPIVGKEFRIYQALFKVPVVQPDDLAGLSKRGFHLLGLKSDKFEDAEQLLTAIREQKLAMDVVLCPEAYPHRLQTRGGLVLNHVGNFTLDPRWNAEQRRVWRQADQAGKESRPWSEYQQQVLQPLAGLNSLSYPEQDFELEHAYEVYDRNGYNAMLAGFNWAPRDFVRVFPWRERYLDKLALIADADSHGDLAKWSPQLDHTRNLFIARGPTYADFLEAATQQRVVCVIAQPSGVAAGFSCYGPAAAVDYVRERVNDWRWWQDGE</sequence>
<evidence type="ECO:0000313" key="13">
    <source>
        <dbReference type="Proteomes" id="UP000315017"/>
    </source>
</evidence>
<comment type="similarity">
    <text evidence="2">Belongs to the protein prenyltransferase subunit beta family.</text>
</comment>
<keyword evidence="10" id="KW-0732">Signal</keyword>
<evidence type="ECO:0000256" key="10">
    <source>
        <dbReference type="SAM" id="SignalP"/>
    </source>
</evidence>
<feature type="domain" description="Prenyltransferase alpha-alpha toroid" evidence="11">
    <location>
        <begin position="31"/>
        <end position="78"/>
    </location>
</feature>
<reference evidence="12 13" key="1">
    <citation type="submission" date="2019-02" db="EMBL/GenBank/DDBJ databases">
        <title>Deep-cultivation of Planctomycetes and their phenomic and genomic characterization uncovers novel biology.</title>
        <authorList>
            <person name="Wiegand S."/>
            <person name="Jogler M."/>
            <person name="Boedeker C."/>
            <person name="Pinto D."/>
            <person name="Vollmers J."/>
            <person name="Rivas-Marin E."/>
            <person name="Kohn T."/>
            <person name="Peeters S.H."/>
            <person name="Heuer A."/>
            <person name="Rast P."/>
            <person name="Oberbeckmann S."/>
            <person name="Bunk B."/>
            <person name="Jeske O."/>
            <person name="Meyerdierks A."/>
            <person name="Storesund J.E."/>
            <person name="Kallscheuer N."/>
            <person name="Luecker S."/>
            <person name="Lage O.M."/>
            <person name="Pohl T."/>
            <person name="Merkel B.J."/>
            <person name="Hornburger P."/>
            <person name="Mueller R.-W."/>
            <person name="Bruemmer F."/>
            <person name="Labrenz M."/>
            <person name="Spormann A.M."/>
            <person name="Op den Camp H."/>
            <person name="Overmann J."/>
            <person name="Amann R."/>
            <person name="Jetten M.S.M."/>
            <person name="Mascher T."/>
            <person name="Medema M.H."/>
            <person name="Devos D.P."/>
            <person name="Kaster A.-K."/>
            <person name="Ovreas L."/>
            <person name="Rohde M."/>
            <person name="Galperin M.Y."/>
            <person name="Jogler C."/>
        </authorList>
    </citation>
    <scope>NUCLEOTIDE SEQUENCE [LARGE SCALE GENOMIC DNA]</scope>
    <source>
        <strain evidence="12 13">ETA_A8</strain>
    </source>
</reference>
<evidence type="ECO:0000256" key="1">
    <source>
        <dbReference type="ARBA" id="ARBA00001947"/>
    </source>
</evidence>
<evidence type="ECO:0000256" key="7">
    <source>
        <dbReference type="ARBA" id="ARBA00022833"/>
    </source>
</evidence>
<organism evidence="12 13">
    <name type="scientific">Anatilimnocola aggregata</name>
    <dbReference type="NCBI Taxonomy" id="2528021"/>
    <lineage>
        <taxon>Bacteria</taxon>
        <taxon>Pseudomonadati</taxon>
        <taxon>Planctomycetota</taxon>
        <taxon>Planctomycetia</taxon>
        <taxon>Pirellulales</taxon>
        <taxon>Pirellulaceae</taxon>
        <taxon>Anatilimnocola</taxon>
    </lineage>
</organism>
<dbReference type="EMBL" id="CP036274">
    <property type="protein sequence ID" value="QDU28655.1"/>
    <property type="molecule type" value="Genomic_DNA"/>
</dbReference>
<keyword evidence="13" id="KW-1185">Reference proteome</keyword>